<evidence type="ECO:0000313" key="2">
    <source>
        <dbReference type="Proteomes" id="UP000222862"/>
    </source>
</evidence>
<evidence type="ECO:0000313" key="1">
    <source>
        <dbReference type="EMBL" id="PGH21755.1"/>
    </source>
</evidence>
<sequence>MSFKEEVASDIVGVFLNLEEFGDTHTIGKKEIICVIDEERFQNKQRNRTKSLENDGLFIEGMTLFIEKSFFKYPPHSGEKILVDGVRYLVEETKEDMGLLEIDLTRYDEK</sequence>
<gene>
    <name evidence="1" type="ORF">RN96_00545</name>
</gene>
<name>A0A2B7YK99_FUSNP</name>
<protein>
    <submittedName>
        <fullName evidence="1">Uncharacterized protein</fullName>
    </submittedName>
</protein>
<accession>A0A2B7YK99</accession>
<dbReference type="EMBL" id="NJGI01000001">
    <property type="protein sequence ID" value="PGH21755.1"/>
    <property type="molecule type" value="Genomic_DNA"/>
</dbReference>
<dbReference type="Proteomes" id="UP000222862">
    <property type="component" value="Unassembled WGS sequence"/>
</dbReference>
<reference evidence="1 2" key="1">
    <citation type="submission" date="2017-06" db="EMBL/GenBank/DDBJ databases">
        <title>Genome sequencing of Fusobacterium nucleatum subsp. polymorphum KCOM 1232 (=ChDC F37).</title>
        <authorList>
            <person name="Kook J.-K."/>
            <person name="Park S.-N."/>
            <person name="Lim Y.K."/>
            <person name="Roh H."/>
        </authorList>
    </citation>
    <scope>NUCLEOTIDE SEQUENCE [LARGE SCALE GENOMIC DNA]</scope>
    <source>
        <strain evidence="2">KCOM 1232 ( ChDC F37)</strain>
    </source>
</reference>
<organism evidence="1 2">
    <name type="scientific">Fusobacterium nucleatum subsp. polymorphum</name>
    <name type="common">Fusobacterium polymorphum</name>
    <dbReference type="NCBI Taxonomy" id="76857"/>
    <lineage>
        <taxon>Bacteria</taxon>
        <taxon>Fusobacteriati</taxon>
        <taxon>Fusobacteriota</taxon>
        <taxon>Fusobacteriia</taxon>
        <taxon>Fusobacteriales</taxon>
        <taxon>Fusobacteriaceae</taxon>
        <taxon>Fusobacterium</taxon>
    </lineage>
</organism>
<proteinExistence type="predicted"/>
<dbReference type="RefSeq" id="WP_098701921.1">
    <property type="nucleotide sequence ID" value="NZ_NJGI01000001.1"/>
</dbReference>
<dbReference type="AlphaFoldDB" id="A0A2B7YK99"/>
<comment type="caution">
    <text evidence="1">The sequence shown here is derived from an EMBL/GenBank/DDBJ whole genome shotgun (WGS) entry which is preliminary data.</text>
</comment>